<gene>
    <name evidence="2" type="ORF">C1H70_08900</name>
</gene>
<evidence type="ECO:0000313" key="2">
    <source>
        <dbReference type="EMBL" id="PMR80309.1"/>
    </source>
</evidence>
<evidence type="ECO:0000313" key="3">
    <source>
        <dbReference type="Proteomes" id="UP000235547"/>
    </source>
</evidence>
<dbReference type="Proteomes" id="UP000235547">
    <property type="component" value="Unassembled WGS sequence"/>
</dbReference>
<dbReference type="AlphaFoldDB" id="A0A2N7UIR9"/>
<proteinExistence type="predicted"/>
<feature type="transmembrane region" description="Helical" evidence="1">
    <location>
        <begin position="13"/>
        <end position="34"/>
    </location>
</feature>
<accession>A0A2N7UIR9</accession>
<comment type="caution">
    <text evidence="2">The sequence shown here is derived from an EMBL/GenBank/DDBJ whole genome shotgun (WGS) entry which is preliminary data.</text>
</comment>
<organism evidence="2 3">
    <name type="scientific">Halomonas urumqiensis</name>
    <dbReference type="NCBI Taxonomy" id="1684789"/>
    <lineage>
        <taxon>Bacteria</taxon>
        <taxon>Pseudomonadati</taxon>
        <taxon>Pseudomonadota</taxon>
        <taxon>Gammaproteobacteria</taxon>
        <taxon>Oceanospirillales</taxon>
        <taxon>Halomonadaceae</taxon>
        <taxon>Halomonas</taxon>
    </lineage>
</organism>
<keyword evidence="1" id="KW-1133">Transmembrane helix</keyword>
<evidence type="ECO:0000256" key="1">
    <source>
        <dbReference type="SAM" id="Phobius"/>
    </source>
</evidence>
<dbReference type="RefSeq" id="WP_102587999.1">
    <property type="nucleotide sequence ID" value="NZ_BNAE01000006.1"/>
</dbReference>
<sequence>MIPTAPSNALPDAAIGACVAAGVSRGAAIMVALARVVVSTDSMGRGYWFGYWFITGVPAPLSPFSEPDPQPLN</sequence>
<protein>
    <submittedName>
        <fullName evidence="2">Uncharacterized protein</fullName>
    </submittedName>
</protein>
<keyword evidence="3" id="KW-1185">Reference proteome</keyword>
<dbReference type="EMBL" id="PNRG01000018">
    <property type="protein sequence ID" value="PMR80309.1"/>
    <property type="molecule type" value="Genomic_DNA"/>
</dbReference>
<keyword evidence="1" id="KW-0472">Membrane</keyword>
<keyword evidence="1" id="KW-0812">Transmembrane</keyword>
<reference evidence="2 3" key="1">
    <citation type="submission" date="2018-01" db="EMBL/GenBank/DDBJ databases">
        <title>Halomonas endophytica sp. nov., isolated from storage liquid in the stems of Populus euphratica.</title>
        <authorList>
            <person name="Chen C."/>
        </authorList>
    </citation>
    <scope>NUCLEOTIDE SEQUENCE [LARGE SCALE GENOMIC DNA]</scope>
    <source>
        <strain evidence="2 3">BZ-SZ-XJ27</strain>
    </source>
</reference>
<name>A0A2N7UIR9_9GAMM</name>